<keyword evidence="6" id="KW-1185">Reference proteome</keyword>
<evidence type="ECO:0000256" key="3">
    <source>
        <dbReference type="ARBA" id="ARBA00022795"/>
    </source>
</evidence>
<comment type="function">
    <text evidence="1">Required for the efficient initiation of filament assembly.</text>
</comment>
<evidence type="ECO:0000313" key="5">
    <source>
        <dbReference type="EMBL" id="MBB5022727.1"/>
    </source>
</evidence>
<dbReference type="InterPro" id="IPR007809">
    <property type="entry name" value="FlgN-like"/>
</dbReference>
<keyword evidence="3" id="KW-1005">Bacterial flagellum biogenesis</keyword>
<organism evidence="5 6">
    <name type="scientific">Desulfurispira natronophila</name>
    <dbReference type="NCBI Taxonomy" id="682562"/>
    <lineage>
        <taxon>Bacteria</taxon>
        <taxon>Pseudomonadati</taxon>
        <taxon>Chrysiogenota</taxon>
        <taxon>Chrysiogenia</taxon>
        <taxon>Chrysiogenales</taxon>
        <taxon>Chrysiogenaceae</taxon>
        <taxon>Desulfurispira</taxon>
    </lineage>
</organism>
<dbReference type="SUPFAM" id="SSF140566">
    <property type="entry name" value="FlgN-like"/>
    <property type="match status" value="1"/>
</dbReference>
<evidence type="ECO:0000256" key="2">
    <source>
        <dbReference type="ARBA" id="ARBA00007703"/>
    </source>
</evidence>
<protein>
    <recommendedName>
        <fullName evidence="7">Flagellar protein FlgN</fullName>
    </recommendedName>
</protein>
<gene>
    <name evidence="5" type="ORF">HNR37_002070</name>
</gene>
<evidence type="ECO:0008006" key="7">
    <source>
        <dbReference type="Google" id="ProtNLM"/>
    </source>
</evidence>
<proteinExistence type="inferred from homology"/>
<dbReference type="EMBL" id="JACHID010000015">
    <property type="protein sequence ID" value="MBB5022727.1"/>
    <property type="molecule type" value="Genomic_DNA"/>
</dbReference>
<dbReference type="GO" id="GO:0044780">
    <property type="term" value="P:bacterial-type flagellum assembly"/>
    <property type="evidence" value="ECO:0007669"/>
    <property type="project" value="InterPro"/>
</dbReference>
<sequence length="160" mass="18345">MDTHESAGFTLSELYTNYAQLRDMLQENREYIVEGDLDGVNRISNLMETLVLKIRLLEDTLDSFMQDYATRHDVECKLFEIAGHMEPWGGDFTDSVVRLRDLVKDVDRQTYVNRQLLHSGIKLNSHFLSLVDRELKTSRGYGSNGGATDKRQSVLVSKKV</sequence>
<reference evidence="5 6" key="1">
    <citation type="submission" date="2020-08" db="EMBL/GenBank/DDBJ databases">
        <title>Genomic Encyclopedia of Type Strains, Phase IV (KMG-IV): sequencing the most valuable type-strain genomes for metagenomic binning, comparative biology and taxonomic classification.</title>
        <authorList>
            <person name="Goeker M."/>
        </authorList>
    </citation>
    <scope>NUCLEOTIDE SEQUENCE [LARGE SCALE GENOMIC DNA]</scope>
    <source>
        <strain evidence="5 6">DSM 22071</strain>
    </source>
</reference>
<dbReference type="Proteomes" id="UP000528322">
    <property type="component" value="Unassembled WGS sequence"/>
</dbReference>
<comment type="caution">
    <text evidence="5">The sequence shown here is derived from an EMBL/GenBank/DDBJ whole genome shotgun (WGS) entry which is preliminary data.</text>
</comment>
<evidence type="ECO:0000313" key="6">
    <source>
        <dbReference type="Proteomes" id="UP000528322"/>
    </source>
</evidence>
<dbReference type="Gene3D" id="1.20.58.300">
    <property type="entry name" value="FlgN-like"/>
    <property type="match status" value="1"/>
</dbReference>
<dbReference type="AlphaFoldDB" id="A0A7W8DHU7"/>
<dbReference type="RefSeq" id="WP_183733771.1">
    <property type="nucleotide sequence ID" value="NZ_JACHID010000015.1"/>
</dbReference>
<accession>A0A7W8DHU7</accession>
<dbReference type="InterPro" id="IPR036679">
    <property type="entry name" value="FlgN-like_sf"/>
</dbReference>
<evidence type="ECO:0000256" key="4">
    <source>
        <dbReference type="SAM" id="MobiDB-lite"/>
    </source>
</evidence>
<name>A0A7W8DHU7_9BACT</name>
<comment type="similarity">
    <text evidence="2">Belongs to the FlgN family.</text>
</comment>
<dbReference type="Pfam" id="PF05130">
    <property type="entry name" value="FlgN"/>
    <property type="match status" value="1"/>
</dbReference>
<feature type="region of interest" description="Disordered" evidence="4">
    <location>
        <begin position="141"/>
        <end position="160"/>
    </location>
</feature>
<evidence type="ECO:0000256" key="1">
    <source>
        <dbReference type="ARBA" id="ARBA00002397"/>
    </source>
</evidence>